<comment type="caution">
    <text evidence="1">The sequence shown here is derived from an EMBL/GenBank/DDBJ whole genome shotgun (WGS) entry which is preliminary data.</text>
</comment>
<name>U3AG49_9EURY</name>
<dbReference type="eggNOG" id="arCOG02775">
    <property type="taxonomic scope" value="Archaea"/>
</dbReference>
<evidence type="ECO:0000313" key="1">
    <source>
        <dbReference type="EMBL" id="GAD53768.1"/>
    </source>
</evidence>
<keyword evidence="2" id="KW-1185">Reference proteome</keyword>
<organism evidence="1 2">
    <name type="scientific">Halarchaeum acidiphilum MH1-52-1</name>
    <dbReference type="NCBI Taxonomy" id="1261545"/>
    <lineage>
        <taxon>Archaea</taxon>
        <taxon>Methanobacteriati</taxon>
        <taxon>Methanobacteriota</taxon>
        <taxon>Stenosarchaea group</taxon>
        <taxon>Halobacteria</taxon>
        <taxon>Halobacteriales</taxon>
        <taxon>Halobacteriaceae</taxon>
    </lineage>
</organism>
<accession>U3AG49</accession>
<dbReference type="InterPro" id="IPR036390">
    <property type="entry name" value="WH_DNA-bd_sf"/>
</dbReference>
<dbReference type="SUPFAM" id="SSF46785">
    <property type="entry name" value="Winged helix' DNA-binding domain"/>
    <property type="match status" value="1"/>
</dbReference>
<gene>
    <name evidence="1" type="ORF">MBEHAL_2528</name>
</gene>
<reference evidence="1 2" key="1">
    <citation type="submission" date="2013-09" db="EMBL/GenBank/DDBJ databases">
        <title>Whole genome sequencing of Halarchaeum acidiphilum strain MH1-52-1.</title>
        <authorList>
            <person name="Shimane Y."/>
            <person name="Minegishi H."/>
            <person name="Nishi S."/>
            <person name="Echigo A."/>
            <person name="Shuto A."/>
            <person name="Konishi M."/>
            <person name="Ito T."/>
            <person name="Ohkuma M."/>
            <person name="Ohta Y."/>
            <person name="Nagano Y."/>
            <person name="Tsubouchi T."/>
            <person name="Mori K."/>
            <person name="Usui K."/>
            <person name="Kamekura M."/>
            <person name="Usami R."/>
            <person name="Takaki Y."/>
            <person name="Hatada Y."/>
        </authorList>
    </citation>
    <scope>NUCLEOTIDE SEQUENCE [LARGE SCALE GENOMIC DNA]</scope>
    <source>
        <strain evidence="1 2">JCM 16109</strain>
    </source>
</reference>
<proteinExistence type="predicted"/>
<dbReference type="EMBL" id="BATA01000099">
    <property type="protein sequence ID" value="GAD53768.1"/>
    <property type="molecule type" value="Genomic_DNA"/>
</dbReference>
<protein>
    <submittedName>
        <fullName evidence="1">Uncharacterized protein</fullName>
    </submittedName>
</protein>
<evidence type="ECO:0000313" key="2">
    <source>
        <dbReference type="Proteomes" id="UP000016986"/>
    </source>
</evidence>
<dbReference type="AlphaFoldDB" id="U3AG49"/>
<sequence length="46" mass="4875">MYTPVSTDAVAEDALTSPKTARKHLNALANEGFVVTDAVEHGRTSC</sequence>
<dbReference type="Proteomes" id="UP000016986">
    <property type="component" value="Unassembled WGS sequence"/>
</dbReference>